<evidence type="ECO:0000256" key="1">
    <source>
        <dbReference type="SAM" id="Phobius"/>
    </source>
</evidence>
<keyword evidence="1" id="KW-0812">Transmembrane</keyword>
<keyword evidence="1" id="KW-1133">Transmembrane helix</keyword>
<dbReference type="STRING" id="945543.VIBR0546_04317"/>
<keyword evidence="3" id="KW-1185">Reference proteome</keyword>
<proteinExistence type="predicted"/>
<accession>E8LQY6</accession>
<dbReference type="InterPro" id="IPR047743">
    <property type="entry name" value="YnhF-like"/>
</dbReference>
<dbReference type="EMBL" id="AEVS01000024">
    <property type="protein sequence ID" value="EGA66912.1"/>
    <property type="molecule type" value="Genomic_DNA"/>
</dbReference>
<keyword evidence="1" id="KW-0472">Membrane</keyword>
<gene>
    <name evidence="2" type="ORF">VIBR0546_04317</name>
</gene>
<name>E8LQY6_9VIBR</name>
<dbReference type="RefSeq" id="WP_006878237.1">
    <property type="nucleotide sequence ID" value="NZ_AEVS01000024.1"/>
</dbReference>
<protein>
    <recommendedName>
        <fullName evidence="4">YnhF family membrane protein</fullName>
    </recommendedName>
</protein>
<dbReference type="NCBIfam" id="NF033411">
    <property type="entry name" value="small_mem_YnhF"/>
    <property type="match status" value="1"/>
</dbReference>
<sequence>MQHDLKFALLVTAAVFAVILGFGITAVMTA</sequence>
<feature type="transmembrane region" description="Helical" evidence="1">
    <location>
        <begin position="7"/>
        <end position="28"/>
    </location>
</feature>
<organism evidence="2 3">
    <name type="scientific">Vibrio brasiliensis LMG 20546</name>
    <dbReference type="NCBI Taxonomy" id="945543"/>
    <lineage>
        <taxon>Bacteria</taxon>
        <taxon>Pseudomonadati</taxon>
        <taxon>Pseudomonadota</taxon>
        <taxon>Gammaproteobacteria</taxon>
        <taxon>Vibrionales</taxon>
        <taxon>Vibrionaceae</taxon>
        <taxon>Vibrio</taxon>
        <taxon>Vibrio oreintalis group</taxon>
    </lineage>
</organism>
<evidence type="ECO:0000313" key="3">
    <source>
        <dbReference type="Proteomes" id="UP000004371"/>
    </source>
</evidence>
<comment type="caution">
    <text evidence="2">The sequence shown here is derived from an EMBL/GenBank/DDBJ whole genome shotgun (WGS) entry which is preliminary data.</text>
</comment>
<reference evidence="2 3" key="1">
    <citation type="journal article" date="2012" name="Int. J. Syst. Evol. Microbiol.">
        <title>Vibrio caribbeanicus sp. nov., isolated from the marine sponge Scleritoderma cyanea.</title>
        <authorList>
            <person name="Hoffmann M."/>
            <person name="Monday S.R."/>
            <person name="Allard M.W."/>
            <person name="Strain E.A."/>
            <person name="Whittaker P."/>
            <person name="Naum M."/>
            <person name="McCarthy P.J."/>
            <person name="Lopez J.V."/>
            <person name="Fischer M."/>
            <person name="Brown E.W."/>
        </authorList>
    </citation>
    <scope>NUCLEOTIDE SEQUENCE [LARGE SCALE GENOMIC DNA]</scope>
    <source>
        <strain evidence="2 3">LMG 20546</strain>
    </source>
</reference>
<dbReference type="AlphaFoldDB" id="E8LQY6"/>
<evidence type="ECO:0008006" key="4">
    <source>
        <dbReference type="Google" id="ProtNLM"/>
    </source>
</evidence>
<dbReference type="Proteomes" id="UP000004371">
    <property type="component" value="Unassembled WGS sequence"/>
</dbReference>
<evidence type="ECO:0000313" key="2">
    <source>
        <dbReference type="EMBL" id="EGA66912.1"/>
    </source>
</evidence>